<name>A0A922HN35_DERFA</name>
<reference evidence="10" key="4">
    <citation type="journal article" date="2022" name="Res Sq">
        <title>Comparative Genomics Reveals Insights into the Divergent Evolution of Astigmatic Mites and Household Pest Adaptations.</title>
        <authorList>
            <person name="Xiong Q."/>
            <person name="Wan A.T.-Y."/>
            <person name="Liu X.-Y."/>
            <person name="Fung C.S.-H."/>
            <person name="Xiao X."/>
            <person name="Malainual N."/>
            <person name="Hou J."/>
            <person name="Wang L."/>
            <person name="Wang M."/>
            <person name="Yang K."/>
            <person name="Cui Y."/>
            <person name="Leung E."/>
            <person name="Nong W."/>
            <person name="Shin S.-K."/>
            <person name="Au S."/>
            <person name="Jeong K.Y."/>
            <person name="Chew F.T."/>
            <person name="Hui J."/>
            <person name="Leung T.F."/>
            <person name="Tungtrongchitr A."/>
            <person name="Zhong N."/>
            <person name="Liu Z."/>
            <person name="Tsui S."/>
        </authorList>
    </citation>
    <scope>NUCLEOTIDE SEQUENCE</scope>
    <source>
        <strain evidence="10">Derf</strain>
        <tissue evidence="10">Whole organism</tissue>
    </source>
</reference>
<evidence type="ECO:0000313" key="11">
    <source>
        <dbReference type="Proteomes" id="UP000790347"/>
    </source>
</evidence>
<protein>
    <submittedName>
        <fullName evidence="9 10">COP9 signalosome complex subunit 7b</fullName>
    </submittedName>
</protein>
<dbReference type="GO" id="GO:0010387">
    <property type="term" value="P:COP9 signalosome assembly"/>
    <property type="evidence" value="ECO:0007669"/>
    <property type="project" value="InterPro"/>
</dbReference>
<dbReference type="PANTHER" id="PTHR15350:SF5">
    <property type="entry name" value="COP9 SIGNALOSOME COMPLEX SUBUNIT 7"/>
    <property type="match status" value="1"/>
</dbReference>
<dbReference type="PROSITE" id="PS50250">
    <property type="entry name" value="PCI"/>
    <property type="match status" value="1"/>
</dbReference>
<gene>
    <name evidence="10" type="primary">COPS7B</name>
    <name evidence="10" type="ORF">DERF_013712</name>
    <name evidence="9" type="ORF">HUG17_0950</name>
</gene>
<organism evidence="10 11">
    <name type="scientific">Dermatophagoides farinae</name>
    <name type="common">American house dust mite</name>
    <dbReference type="NCBI Taxonomy" id="6954"/>
    <lineage>
        <taxon>Eukaryota</taxon>
        <taxon>Metazoa</taxon>
        <taxon>Ecdysozoa</taxon>
        <taxon>Arthropoda</taxon>
        <taxon>Chelicerata</taxon>
        <taxon>Arachnida</taxon>
        <taxon>Acari</taxon>
        <taxon>Acariformes</taxon>
        <taxon>Sarcoptiformes</taxon>
        <taxon>Astigmata</taxon>
        <taxon>Psoroptidia</taxon>
        <taxon>Analgoidea</taxon>
        <taxon>Pyroglyphidae</taxon>
        <taxon>Dermatophagoidinae</taxon>
        <taxon>Dermatophagoides</taxon>
    </lineage>
</organism>
<keyword evidence="5" id="KW-0736">Signalosome</keyword>
<keyword evidence="4" id="KW-0963">Cytoplasm</keyword>
<dbReference type="GO" id="GO:0005737">
    <property type="term" value="C:cytoplasm"/>
    <property type="evidence" value="ECO:0007669"/>
    <property type="project" value="UniProtKB-SubCell"/>
</dbReference>
<evidence type="ECO:0000256" key="2">
    <source>
        <dbReference type="ARBA" id="ARBA00004496"/>
    </source>
</evidence>
<dbReference type="Pfam" id="PF18392">
    <property type="entry name" value="CSN7a_helixI"/>
    <property type="match status" value="1"/>
</dbReference>
<evidence type="ECO:0000313" key="9">
    <source>
        <dbReference type="EMBL" id="KAH7645412.1"/>
    </source>
</evidence>
<comment type="similarity">
    <text evidence="3">Belongs to the CSN7/EIF3M family. CSN7 subfamily.</text>
</comment>
<sequence length="291" mass="33658">MEAEYNISGNDKQNKSEAGSNVHLRKYVTLAEMATEPQNLIDIIRQALESPSIHVFGELLDVANIKALVGSEYEPYVNLLNIFAFGTYQDYRKQKNDNPNKLPDLSEQMIIKLRHLSIVSLARCRRHIPYQILMQELELDNIRQLEDMIIEVIYANVIKGTMDQRNNRLEIDQTIARDVREEDFQTITNVLNEWCRTCENILSNIEHQIQTANNFKEESIRSKQALETKIQSVRKNIKQSNNDTDDAMMTDVNTVYIQDVGGQKTKPCIQSCRSIKSSYKGSTNKSWRRKN</sequence>
<dbReference type="GO" id="GO:0008180">
    <property type="term" value="C:COP9 signalosome"/>
    <property type="evidence" value="ECO:0007669"/>
    <property type="project" value="UniProtKB-KW"/>
</dbReference>
<dbReference type="InterPro" id="IPR000717">
    <property type="entry name" value="PCI_dom"/>
</dbReference>
<dbReference type="PANTHER" id="PTHR15350">
    <property type="entry name" value="COP9 SIGNALOSOME COMPLEX SUBUNIT 7/DENDRITIC CELL PROTEIN GA17"/>
    <property type="match status" value="1"/>
</dbReference>
<evidence type="ECO:0000259" key="8">
    <source>
        <dbReference type="PROSITE" id="PS50250"/>
    </source>
</evidence>
<feature type="coiled-coil region" evidence="7">
    <location>
        <begin position="216"/>
        <end position="243"/>
    </location>
</feature>
<dbReference type="Pfam" id="PF22061">
    <property type="entry name" value="CSN7_HB_subdom"/>
    <property type="match status" value="1"/>
</dbReference>
<feature type="domain" description="PCI" evidence="8">
    <location>
        <begin position="5"/>
        <end position="176"/>
    </location>
</feature>
<comment type="caution">
    <text evidence="10">The sequence shown here is derived from an EMBL/GenBank/DDBJ whole genome shotgun (WGS) entry which is preliminary data.</text>
</comment>
<reference evidence="9" key="2">
    <citation type="submission" date="2020-06" db="EMBL/GenBank/DDBJ databases">
        <authorList>
            <person name="Ji K."/>
            <person name="Li J."/>
        </authorList>
    </citation>
    <scope>NUCLEOTIDE SEQUENCE</scope>
    <source>
        <strain evidence="9">JKM2019</strain>
        <tissue evidence="9">Whole body</tissue>
    </source>
</reference>
<evidence type="ECO:0000256" key="7">
    <source>
        <dbReference type="SAM" id="Coils"/>
    </source>
</evidence>
<dbReference type="Proteomes" id="UP000828236">
    <property type="component" value="Unassembled WGS sequence"/>
</dbReference>
<dbReference type="EMBL" id="SDOV01000001">
    <property type="protein sequence ID" value="KAH7645412.1"/>
    <property type="molecule type" value="Genomic_DNA"/>
</dbReference>
<evidence type="ECO:0000256" key="3">
    <source>
        <dbReference type="ARBA" id="ARBA00008482"/>
    </source>
</evidence>
<dbReference type="Proteomes" id="UP000790347">
    <property type="component" value="Unassembled WGS sequence"/>
</dbReference>
<evidence type="ECO:0000256" key="4">
    <source>
        <dbReference type="ARBA" id="ARBA00022490"/>
    </source>
</evidence>
<dbReference type="SMART" id="SM00088">
    <property type="entry name" value="PINT"/>
    <property type="match status" value="1"/>
</dbReference>
<dbReference type="InterPro" id="IPR045237">
    <property type="entry name" value="COPS7/eIF3m"/>
</dbReference>
<dbReference type="AlphaFoldDB" id="A0A922HN35"/>
<evidence type="ECO:0000256" key="6">
    <source>
        <dbReference type="ARBA" id="ARBA00023242"/>
    </source>
</evidence>
<reference evidence="9" key="3">
    <citation type="journal article" date="2021" name="World Allergy Organ. J.">
        <title>Chromosome-level assembly of Dermatophagoides farinae genome and transcriptome reveals two novel allergens Der f 37 and Der f 39.</title>
        <authorList>
            <person name="Chen J."/>
            <person name="Cai Z."/>
            <person name="Fan D."/>
            <person name="Hu J."/>
            <person name="Hou Y."/>
            <person name="He Y."/>
            <person name="Zhang Z."/>
            <person name="Zhao Z."/>
            <person name="Gao P."/>
            <person name="Hu W."/>
            <person name="Sun J."/>
            <person name="Li J."/>
            <person name="Ji K."/>
        </authorList>
    </citation>
    <scope>NUCLEOTIDE SEQUENCE</scope>
    <source>
        <strain evidence="9">JKM2019</strain>
    </source>
</reference>
<evidence type="ECO:0000256" key="1">
    <source>
        <dbReference type="ARBA" id="ARBA00004123"/>
    </source>
</evidence>
<proteinExistence type="inferred from homology"/>
<keyword evidence="7" id="KW-0175">Coiled coil</keyword>
<evidence type="ECO:0000256" key="5">
    <source>
        <dbReference type="ARBA" id="ARBA00022790"/>
    </source>
</evidence>
<evidence type="ECO:0000313" key="10">
    <source>
        <dbReference type="EMBL" id="KAH9497752.1"/>
    </source>
</evidence>
<dbReference type="EMBL" id="ASGP02000007">
    <property type="protein sequence ID" value="KAH9497752.1"/>
    <property type="molecule type" value="Genomic_DNA"/>
</dbReference>
<keyword evidence="11" id="KW-1185">Reference proteome</keyword>
<dbReference type="Pfam" id="PF01399">
    <property type="entry name" value="PCI"/>
    <property type="match status" value="1"/>
</dbReference>
<keyword evidence="6" id="KW-0539">Nucleus</keyword>
<reference evidence="10" key="1">
    <citation type="submission" date="2013-05" db="EMBL/GenBank/DDBJ databases">
        <authorList>
            <person name="Yim A.K.Y."/>
            <person name="Chan T.F."/>
            <person name="Ji K.M."/>
            <person name="Liu X.Y."/>
            <person name="Zhou J.W."/>
            <person name="Li R.Q."/>
            <person name="Yang K.Y."/>
            <person name="Li J."/>
            <person name="Li M."/>
            <person name="Law P.T.W."/>
            <person name="Wu Y.L."/>
            <person name="Cai Z.L."/>
            <person name="Qin H."/>
            <person name="Bao Y."/>
            <person name="Leung R.K.K."/>
            <person name="Ng P.K.S."/>
            <person name="Zou J."/>
            <person name="Zhong X.J."/>
            <person name="Ran P.X."/>
            <person name="Zhong N.S."/>
            <person name="Liu Z.G."/>
            <person name="Tsui S.K.W."/>
        </authorList>
    </citation>
    <scope>NUCLEOTIDE SEQUENCE</scope>
    <source>
        <strain evidence="10">Derf</strain>
        <tissue evidence="10">Whole organism</tissue>
    </source>
</reference>
<comment type="subcellular location">
    <subcellularLocation>
        <location evidence="2">Cytoplasm</location>
    </subcellularLocation>
    <subcellularLocation>
        <location evidence="1">Nucleus</location>
    </subcellularLocation>
</comment>
<dbReference type="InterPro" id="IPR041481">
    <property type="entry name" value="CSN7_helixI"/>
</dbReference>
<accession>A0A922HN35</accession>
<dbReference type="OrthoDB" id="10265275at2759"/>